<feature type="region of interest" description="Disordered" evidence="2">
    <location>
        <begin position="522"/>
        <end position="573"/>
    </location>
</feature>
<reference evidence="3 4" key="1">
    <citation type="submission" date="2024-02" db="EMBL/GenBank/DDBJ databases">
        <authorList>
            <person name="Chen Y."/>
            <person name="Shah S."/>
            <person name="Dougan E. K."/>
            <person name="Thang M."/>
            <person name="Chan C."/>
        </authorList>
    </citation>
    <scope>NUCLEOTIDE SEQUENCE [LARGE SCALE GENOMIC DNA]</scope>
</reference>
<dbReference type="EMBL" id="CAXAMM010040540">
    <property type="protein sequence ID" value="CAK9093932.1"/>
    <property type="molecule type" value="Genomic_DNA"/>
</dbReference>
<keyword evidence="1" id="KW-0175">Coiled coil</keyword>
<evidence type="ECO:0000313" key="3">
    <source>
        <dbReference type="EMBL" id="CAK9093932.1"/>
    </source>
</evidence>
<gene>
    <name evidence="3" type="ORF">SCF082_LOCUS44172</name>
</gene>
<protein>
    <submittedName>
        <fullName evidence="3">Uncharacterized protein</fullName>
    </submittedName>
</protein>
<evidence type="ECO:0000256" key="1">
    <source>
        <dbReference type="SAM" id="Coils"/>
    </source>
</evidence>
<dbReference type="Proteomes" id="UP001642464">
    <property type="component" value="Unassembled WGS sequence"/>
</dbReference>
<evidence type="ECO:0000256" key="2">
    <source>
        <dbReference type="SAM" id="MobiDB-lite"/>
    </source>
</evidence>
<name>A0ABP0R053_9DINO</name>
<evidence type="ECO:0000313" key="4">
    <source>
        <dbReference type="Proteomes" id="UP001642464"/>
    </source>
</evidence>
<organism evidence="3 4">
    <name type="scientific">Durusdinium trenchii</name>
    <dbReference type="NCBI Taxonomy" id="1381693"/>
    <lineage>
        <taxon>Eukaryota</taxon>
        <taxon>Sar</taxon>
        <taxon>Alveolata</taxon>
        <taxon>Dinophyceae</taxon>
        <taxon>Suessiales</taxon>
        <taxon>Symbiodiniaceae</taxon>
        <taxon>Durusdinium</taxon>
    </lineage>
</organism>
<accession>A0ABP0R053</accession>
<keyword evidence="4" id="KW-1185">Reference proteome</keyword>
<sequence length="590" mass="66052">MGGSTSQPVDLPALPQQRIVSVRDGQAETVTAAGQPQIGTTQQAVAVRPSLSLHRGALRVEGKKLSIEIIANESGHVELMLPGQETRGRLDWPTVSATPKAHVQRCSISAAAESQTVSFDCPKSLESLMVSHSGGSTSWPAVLVLRPGADRRDLAEDPPDGTMLAFCVSDGSAPSRFESAARHGPATLQPFLRLLRRWLSFVQAKLQPSNMMATKELQIQLEKRLQKQNEEFTSPMRRLHGIKNLNLPPRSGTTLAPIRIASPYPSTEPSPRDAEHPIWKRIRAAEKQRDEALRQLREIEHSSAKTGCEAAAEIVRLRMKTQDMKREVNTAKEEVHVLRRTRTQDMLRQRSAEEAHERLSYASECAMKQKLELEAEVLRAKEEKRQLAEQVEKLESAVTQHIRTKVELQERLMKSRECEVNLREELKNRKSELAMKTFSLHTDDDADDTDDRDLDDLEFSYDGLDLCNLMPFDRAFRLASSGRHKPVELEPAEPELDDQQFQEAVESLEKVILEFTRSLEAEEAEKAKTSPASTAPVTPVAQPIAPESETEHRVETIEAEEATPKSPKSPPRVLSGFAFMSPYASLYKYM</sequence>
<proteinExistence type="predicted"/>
<comment type="caution">
    <text evidence="3">The sequence shown here is derived from an EMBL/GenBank/DDBJ whole genome shotgun (WGS) entry which is preliminary data.</text>
</comment>
<feature type="coiled-coil region" evidence="1">
    <location>
        <begin position="282"/>
        <end position="411"/>
    </location>
</feature>